<dbReference type="InterPro" id="IPR000601">
    <property type="entry name" value="PKD_dom"/>
</dbReference>
<dbReference type="RefSeq" id="WP_234859662.1">
    <property type="nucleotide sequence ID" value="NZ_JAKEVZ010000001.1"/>
</dbReference>
<evidence type="ECO:0000313" key="2">
    <source>
        <dbReference type="EMBL" id="MCF1749455.1"/>
    </source>
</evidence>
<dbReference type="NCBIfam" id="TIGR04131">
    <property type="entry name" value="Bac_Flav_CTERM"/>
    <property type="match status" value="1"/>
</dbReference>
<keyword evidence="3" id="KW-1185">Reference proteome</keyword>
<dbReference type="InterPro" id="IPR026341">
    <property type="entry name" value="T9SS_type_B"/>
</dbReference>
<sequence length="626" mass="68491">MARQTYRILVVGMLIQLFAHFSLAQRIEEKEISAPGYRNPFSEFAHQYRVSKTFSYGDGETGMTLIVSGKLALCSSSDKGHIILNVLGGFPPYTFKWNNLQTVQNRYNLNAGTYTVWVKDSKGNGIMERIVVQPPFPLIVEMKDIQPASCGNTPNGKASINIKFGRGEPYTIEWSHGLKNALEATDLAPGTYSVKVSDFYQCFQTLSFEIPAGAEGMTIKEDIVPISCSQEKASISVSIAGGKAPFSFLWSNGKTTEKIEGLEAGSYELTVKDANGCTVSKSYTIDAFAAMEVSAEASLDLSCAESADGYVNLEVQGGKAPYTFSWSNGATTQDLAGLSAGLYVVTVNDADGCSIEKSIEISAPEKLQARIETMLDVDCSSGEAKGVAWVSVQGGKAPYTIKWLNGKQTGNEIEFLEENEISVEITDANGCKVTETKSVNYGQVLSADRLAFEYKKLRKVNGTEIEVLDPLQFESLASEEFIAWEWDFGDGTVSREKDPIHVYETPGQFEIVLKGYDIFGCSSVQKEKISVQESSEVILIPNAFTPNGDGLNDTFEPKLKAYSFFRMDIFNTWGELIFSSSQSERIGWDGRVMGQEAPSGSYVFKISLVTDAGETVQESGTLTLIR</sequence>
<accession>A0ABS9BN09</accession>
<dbReference type="Pfam" id="PF13573">
    <property type="entry name" value="SprB"/>
    <property type="match status" value="3"/>
</dbReference>
<dbReference type="InterPro" id="IPR035986">
    <property type="entry name" value="PKD_dom_sf"/>
</dbReference>
<evidence type="ECO:0000259" key="1">
    <source>
        <dbReference type="PROSITE" id="PS50093"/>
    </source>
</evidence>
<dbReference type="SMART" id="SM00089">
    <property type="entry name" value="PKD"/>
    <property type="match status" value="1"/>
</dbReference>
<gene>
    <name evidence="2" type="ORF">L0U89_00115</name>
</gene>
<dbReference type="Gene3D" id="2.60.40.740">
    <property type="match status" value="3"/>
</dbReference>
<protein>
    <submittedName>
        <fullName evidence="2">Gliding motility-associated C-terminal domain-containing protein</fullName>
    </submittedName>
</protein>
<dbReference type="PROSITE" id="PS50093">
    <property type="entry name" value="PKD"/>
    <property type="match status" value="1"/>
</dbReference>
<organism evidence="2 3">
    <name type="scientific">Mariniradius sediminis</name>
    <dbReference type="NCBI Taxonomy" id="2909237"/>
    <lineage>
        <taxon>Bacteria</taxon>
        <taxon>Pseudomonadati</taxon>
        <taxon>Bacteroidota</taxon>
        <taxon>Cytophagia</taxon>
        <taxon>Cytophagales</taxon>
        <taxon>Cyclobacteriaceae</taxon>
        <taxon>Mariniradius</taxon>
    </lineage>
</organism>
<comment type="caution">
    <text evidence="2">The sequence shown here is derived from an EMBL/GenBank/DDBJ whole genome shotgun (WGS) entry which is preliminary data.</text>
</comment>
<dbReference type="InterPro" id="IPR025667">
    <property type="entry name" value="SprB_repeat"/>
</dbReference>
<feature type="domain" description="PKD" evidence="1">
    <location>
        <begin position="471"/>
        <end position="538"/>
    </location>
</feature>
<proteinExistence type="predicted"/>
<dbReference type="EMBL" id="JAKEVZ010000001">
    <property type="protein sequence ID" value="MCF1749455.1"/>
    <property type="molecule type" value="Genomic_DNA"/>
</dbReference>
<reference evidence="2 3" key="1">
    <citation type="submission" date="2022-01" db="EMBL/GenBank/DDBJ databases">
        <title>Mariniradius saccharolyticus sp. nov., isolated from sediment of a river.</title>
        <authorList>
            <person name="Liu H."/>
        </authorList>
    </citation>
    <scope>NUCLEOTIDE SEQUENCE [LARGE SCALE GENOMIC DNA]</scope>
    <source>
        <strain evidence="2 3">RY-2</strain>
    </source>
</reference>
<dbReference type="Proteomes" id="UP001201449">
    <property type="component" value="Unassembled WGS sequence"/>
</dbReference>
<dbReference type="Pfam" id="PF13585">
    <property type="entry name" value="CHU_C"/>
    <property type="match status" value="1"/>
</dbReference>
<dbReference type="SUPFAM" id="SSF49299">
    <property type="entry name" value="PKD domain"/>
    <property type="match status" value="1"/>
</dbReference>
<name>A0ABS9BN09_9BACT</name>
<dbReference type="CDD" id="cd00146">
    <property type="entry name" value="PKD"/>
    <property type="match status" value="1"/>
</dbReference>
<dbReference type="InterPro" id="IPR022409">
    <property type="entry name" value="PKD/Chitinase_dom"/>
</dbReference>
<dbReference type="Gene3D" id="2.60.40.10">
    <property type="entry name" value="Immunoglobulins"/>
    <property type="match status" value="1"/>
</dbReference>
<dbReference type="InterPro" id="IPR013783">
    <property type="entry name" value="Ig-like_fold"/>
</dbReference>
<dbReference type="Pfam" id="PF18911">
    <property type="entry name" value="PKD_4"/>
    <property type="match status" value="1"/>
</dbReference>
<evidence type="ECO:0000313" key="3">
    <source>
        <dbReference type="Proteomes" id="UP001201449"/>
    </source>
</evidence>